<gene>
    <name evidence="1" type="ORF">MILVUS5_LOCUS32396</name>
</gene>
<protein>
    <submittedName>
        <fullName evidence="1">Uncharacterized protein</fullName>
    </submittedName>
</protein>
<reference evidence="1" key="1">
    <citation type="submission" date="2023-10" db="EMBL/GenBank/DDBJ databases">
        <authorList>
            <person name="Rodriguez Cubillos JULIANA M."/>
            <person name="De Vega J."/>
        </authorList>
    </citation>
    <scope>NUCLEOTIDE SEQUENCE</scope>
</reference>
<dbReference type="Proteomes" id="UP001177021">
    <property type="component" value="Unassembled WGS sequence"/>
</dbReference>
<sequence length="403" mass="46128">MPKHDRSFVQDLQNSCEVLVSQMPVLAIRGETLSIQITQSEYERVVEDCKRNLHGGLVLNKGDKSVTARDLKAKLSMVWKTRNLWHMVSLGRGFYEFQFTSYEDMRLTWSMGSMNLKLEILRLSKWTNDFNPVIGTPLLLDESTKTRAFGHYACILVDIDLSRRRFDEIVVEREGYAFKLGVVYECLPTFCPHYTTIGHDLTSCRWIHPTKETAKAEVMQPMVPKKPQPQYVVKNKHDASGDLENPVVVDTLQLAQEQAKLQLEQHTPVPEQSVEDNIDNIITVEGNADRVIKSSTSFTWNRKTLEMKLLMENTREEYQTQAYRANSDNEEEFTILVELVQEGVPETQLELEVTSQSTASKSTETIPGTSVDNVFRDTQGRALPLVTQMDMQVIRQAWAYTAK</sequence>
<name>A0ACB0LHP3_TRIPR</name>
<evidence type="ECO:0000313" key="1">
    <source>
        <dbReference type="EMBL" id="CAJ2667884.1"/>
    </source>
</evidence>
<organism evidence="1 2">
    <name type="scientific">Trifolium pratense</name>
    <name type="common">Red clover</name>
    <dbReference type="NCBI Taxonomy" id="57577"/>
    <lineage>
        <taxon>Eukaryota</taxon>
        <taxon>Viridiplantae</taxon>
        <taxon>Streptophyta</taxon>
        <taxon>Embryophyta</taxon>
        <taxon>Tracheophyta</taxon>
        <taxon>Spermatophyta</taxon>
        <taxon>Magnoliopsida</taxon>
        <taxon>eudicotyledons</taxon>
        <taxon>Gunneridae</taxon>
        <taxon>Pentapetalae</taxon>
        <taxon>rosids</taxon>
        <taxon>fabids</taxon>
        <taxon>Fabales</taxon>
        <taxon>Fabaceae</taxon>
        <taxon>Papilionoideae</taxon>
        <taxon>50 kb inversion clade</taxon>
        <taxon>NPAAA clade</taxon>
        <taxon>Hologalegina</taxon>
        <taxon>IRL clade</taxon>
        <taxon>Trifolieae</taxon>
        <taxon>Trifolium</taxon>
    </lineage>
</organism>
<comment type="caution">
    <text evidence="1">The sequence shown here is derived from an EMBL/GenBank/DDBJ whole genome shotgun (WGS) entry which is preliminary data.</text>
</comment>
<dbReference type="EMBL" id="CASHSV030000513">
    <property type="protein sequence ID" value="CAJ2667884.1"/>
    <property type="molecule type" value="Genomic_DNA"/>
</dbReference>
<keyword evidence="2" id="KW-1185">Reference proteome</keyword>
<proteinExistence type="predicted"/>
<accession>A0ACB0LHP3</accession>
<evidence type="ECO:0000313" key="2">
    <source>
        <dbReference type="Proteomes" id="UP001177021"/>
    </source>
</evidence>